<feature type="domain" description="Reverse transcriptase" evidence="3">
    <location>
        <begin position="450"/>
        <end position="590"/>
    </location>
</feature>
<dbReference type="EMBL" id="AVOT02002024">
    <property type="protein sequence ID" value="MBW0468938.1"/>
    <property type="molecule type" value="Genomic_DNA"/>
</dbReference>
<evidence type="ECO:0000259" key="4">
    <source>
        <dbReference type="Pfam" id="PF03732"/>
    </source>
</evidence>
<feature type="compositionally biased region" description="Polar residues" evidence="2">
    <location>
        <begin position="9"/>
        <end position="21"/>
    </location>
</feature>
<feature type="compositionally biased region" description="Polar residues" evidence="2">
    <location>
        <begin position="91"/>
        <end position="108"/>
    </location>
</feature>
<dbReference type="PANTHER" id="PTHR37984:SF5">
    <property type="entry name" value="PROTEIN NYNRIN-LIKE"/>
    <property type="match status" value="1"/>
</dbReference>
<dbReference type="Pfam" id="PF17919">
    <property type="entry name" value="RT_RNaseH_2"/>
    <property type="match status" value="1"/>
</dbReference>
<dbReference type="InterPro" id="IPR000477">
    <property type="entry name" value="RT_dom"/>
</dbReference>
<dbReference type="InterPro" id="IPR050951">
    <property type="entry name" value="Retrovirus_Pol_polyprotein"/>
</dbReference>
<dbReference type="PANTHER" id="PTHR37984">
    <property type="entry name" value="PROTEIN CBG26694"/>
    <property type="match status" value="1"/>
</dbReference>
<dbReference type="Proteomes" id="UP000765509">
    <property type="component" value="Unassembled WGS sequence"/>
</dbReference>
<dbReference type="InterPro" id="IPR005162">
    <property type="entry name" value="Retrotrans_gag_dom"/>
</dbReference>
<evidence type="ECO:0000313" key="7">
    <source>
        <dbReference type="Proteomes" id="UP000765509"/>
    </source>
</evidence>
<evidence type="ECO:0000259" key="3">
    <source>
        <dbReference type="Pfam" id="PF00078"/>
    </source>
</evidence>
<name>A0A9Q3GIP9_9BASI</name>
<evidence type="ECO:0000259" key="5">
    <source>
        <dbReference type="Pfam" id="PF17919"/>
    </source>
</evidence>
<evidence type="ECO:0000256" key="2">
    <source>
        <dbReference type="SAM" id="MobiDB-lite"/>
    </source>
</evidence>
<feature type="domain" description="Retrotransposon gag" evidence="4">
    <location>
        <begin position="164"/>
        <end position="241"/>
    </location>
</feature>
<dbReference type="FunFam" id="3.30.70.270:FF:000020">
    <property type="entry name" value="Transposon Tf2-6 polyprotein-like Protein"/>
    <property type="match status" value="1"/>
</dbReference>
<dbReference type="SUPFAM" id="SSF56672">
    <property type="entry name" value="DNA/RNA polymerases"/>
    <property type="match status" value="1"/>
</dbReference>
<organism evidence="6 7">
    <name type="scientific">Austropuccinia psidii MF-1</name>
    <dbReference type="NCBI Taxonomy" id="1389203"/>
    <lineage>
        <taxon>Eukaryota</taxon>
        <taxon>Fungi</taxon>
        <taxon>Dikarya</taxon>
        <taxon>Basidiomycota</taxon>
        <taxon>Pucciniomycotina</taxon>
        <taxon>Pucciniomycetes</taxon>
        <taxon>Pucciniales</taxon>
        <taxon>Sphaerophragmiaceae</taxon>
        <taxon>Austropuccinia</taxon>
    </lineage>
</organism>
<dbReference type="GO" id="GO:0003824">
    <property type="term" value="F:catalytic activity"/>
    <property type="evidence" value="ECO:0007669"/>
    <property type="project" value="UniProtKB-KW"/>
</dbReference>
<dbReference type="OrthoDB" id="2446696at2759"/>
<dbReference type="Gene3D" id="3.30.70.270">
    <property type="match status" value="2"/>
</dbReference>
<feature type="region of interest" description="Disordered" evidence="2">
    <location>
        <begin position="1"/>
        <end position="108"/>
    </location>
</feature>
<accession>A0A9Q3GIP9</accession>
<dbReference type="CDD" id="cd01647">
    <property type="entry name" value="RT_LTR"/>
    <property type="match status" value="1"/>
</dbReference>
<comment type="caution">
    <text evidence="6">The sequence shown here is derived from an EMBL/GenBank/DDBJ whole genome shotgun (WGS) entry which is preliminary data.</text>
</comment>
<dbReference type="Pfam" id="PF03732">
    <property type="entry name" value="Retrotrans_gag"/>
    <property type="match status" value="1"/>
</dbReference>
<evidence type="ECO:0000313" key="6">
    <source>
        <dbReference type="EMBL" id="MBW0468938.1"/>
    </source>
</evidence>
<keyword evidence="7" id="KW-1185">Reference proteome</keyword>
<dbReference type="InterPro" id="IPR043128">
    <property type="entry name" value="Rev_trsase/Diguanyl_cyclase"/>
</dbReference>
<evidence type="ECO:0008006" key="8">
    <source>
        <dbReference type="Google" id="ProtNLM"/>
    </source>
</evidence>
<evidence type="ECO:0000256" key="1">
    <source>
        <dbReference type="ARBA" id="ARBA00023268"/>
    </source>
</evidence>
<proteinExistence type="predicted"/>
<keyword evidence="1" id="KW-0511">Multifunctional enzyme</keyword>
<dbReference type="AlphaFoldDB" id="A0A9Q3GIP9"/>
<feature type="compositionally biased region" description="Basic and acidic residues" evidence="2">
    <location>
        <begin position="278"/>
        <end position="294"/>
    </location>
</feature>
<dbReference type="InterPro" id="IPR043502">
    <property type="entry name" value="DNA/RNA_pol_sf"/>
</dbReference>
<protein>
    <recommendedName>
        <fullName evidence="8">Reverse transcriptase domain-containing protein</fullName>
    </recommendedName>
</protein>
<feature type="domain" description="Reverse transcriptase/retrotransposon-derived protein RNase H-like" evidence="5">
    <location>
        <begin position="638"/>
        <end position="734"/>
    </location>
</feature>
<feature type="region of interest" description="Disordered" evidence="2">
    <location>
        <begin position="278"/>
        <end position="307"/>
    </location>
</feature>
<dbReference type="CDD" id="cd09274">
    <property type="entry name" value="RNase_HI_RT_Ty3"/>
    <property type="match status" value="1"/>
</dbReference>
<dbReference type="Pfam" id="PF00078">
    <property type="entry name" value="RVT_1"/>
    <property type="match status" value="1"/>
</dbReference>
<dbReference type="Gene3D" id="3.10.10.10">
    <property type="entry name" value="HIV Type 1 Reverse Transcriptase, subunit A, domain 1"/>
    <property type="match status" value="1"/>
</dbReference>
<dbReference type="InterPro" id="IPR041577">
    <property type="entry name" value="RT_RNaseH_2"/>
</dbReference>
<reference evidence="6" key="1">
    <citation type="submission" date="2021-03" db="EMBL/GenBank/DDBJ databases">
        <title>Draft genome sequence of rust myrtle Austropuccinia psidii MF-1, a brazilian biotype.</title>
        <authorList>
            <person name="Quecine M.C."/>
            <person name="Pachon D.M.R."/>
            <person name="Bonatelli M.L."/>
            <person name="Correr F.H."/>
            <person name="Franceschini L.M."/>
            <person name="Leite T.F."/>
            <person name="Margarido G.R.A."/>
            <person name="Almeida C.A."/>
            <person name="Ferrarezi J.A."/>
            <person name="Labate C.A."/>
        </authorList>
    </citation>
    <scope>NUCLEOTIDE SEQUENCE</scope>
    <source>
        <strain evidence="6">MF-1</strain>
    </source>
</reference>
<gene>
    <name evidence="6" type="ORF">O181_008653</name>
</gene>
<sequence length="807" mass="90985">MPIQHSPPARQTRSQARTPASTLLEGEAPSRKEGRVPRRSSPFSGVVGRVPGTSKTVFIGPLEAGEEEDENSVEEEESDGTEGISAPVGASQGTEGPTLTQSNHPVSHQSEPSLFAIMQQMTQIMANLQAALSSEASRPPAFKTPSMKSPECFDGTQPFKPYLSNLPNQDPNYLLNSWRLFVSQFFNLFGDQNEVRKAEAELESLRMKEGGNVSLYMADFRSLVSMIGDWGERALIHHFRKELPCRILDQLASHPSRIDSLQDLMDITLELDTRYHERKNEKSNHQEKKPEASKSHSSHPQSSSSSIFKDIQDVGEDNSVSSLHLSFGNMDLPSSSYHDSLQELWDEEEEPEGIETVMKVVPPVFHKYLDVFSKVKAERLPPQRACDHHIKLKGSLPPVGVIYSLSNQESDTLKAYVSENVEKVFIWPSSSSTGEPVLFVKKEDFGLHLCVYYHKLNAVTRKNKYPVPPMNQLLGVFNGSSIFSKIVLHGAYNLLRIKEGDEHLKCFRTKYGSYEYLVMPFGLTNAPASFQNLVNDIFHVLLDIYVVVYLYDIMVFSKSEEEHVTHVSTVLSRLRANNLCAKASKCLFHVSSPPPRNLKALQSFLGFANFYRCFINNYSKKICSLTSFLKNDSRFLLNEEALRQFHQLKETFTISPILSHLDPSLLTILETDASDYTLGSVLSQICDSGKHPIEFDSRKLLPAELNYEIHDKKLLGIVWALKHWRAFLLSLSSSFEVLSNHSSLQYFMSSKILTHCQGGWAEFLSEFHFSITYRPGCLATLPDALSCWDDVYPGRGENFISKNPMNY</sequence>
<feature type="compositionally biased region" description="Acidic residues" evidence="2">
    <location>
        <begin position="64"/>
        <end position="80"/>
    </location>
</feature>